<keyword evidence="3" id="KW-1185">Reference proteome</keyword>
<evidence type="ECO:0000313" key="3">
    <source>
        <dbReference type="Proteomes" id="UP001139414"/>
    </source>
</evidence>
<evidence type="ECO:0000313" key="2">
    <source>
        <dbReference type="EMBL" id="MCB7481314.1"/>
    </source>
</evidence>
<accession>A0A9X1LJ75</accession>
<gene>
    <name evidence="2" type="ORF">LGQ90_08595</name>
</gene>
<dbReference type="Gene3D" id="3.40.50.150">
    <property type="entry name" value="Vaccinia Virus protein VP39"/>
    <property type="match status" value="1"/>
</dbReference>
<reference evidence="2" key="1">
    <citation type="submission" date="2021-10" db="EMBL/GenBank/DDBJ databases">
        <title>Gramella sp. ASW11-100T, isolated from marine sediment.</title>
        <authorList>
            <person name="Xia C."/>
        </authorList>
    </citation>
    <scope>NUCLEOTIDE SEQUENCE</scope>
    <source>
        <strain evidence="2">ASW11-100</strain>
    </source>
</reference>
<sequence length="265" mass="31506">MAEKKDLTDKQKEFYETKKKNLPTKVWSFFRNGLLNKTRKNIGIQNDIYELHKVWFGDLSNKKVLDLGCFEGNALSIFLAQNAREYIAIDLSESAITKFSKRLENIPHARAIAVDFLSEEFLENEFDLIYAYGVLHHFKDTKFLIERLKLKLKPKGEIISYDPLETSLPIKLIRRIYRPFQSDKEWEWPFSRKVYYLYAKAFDVKERHAVLGKAKWFFMISLLPLSSKKKDLLGKKWHVEDWKRSQNSDSYMFSCMHLTILMRNK</sequence>
<dbReference type="AlphaFoldDB" id="A0A9X1LJ75"/>
<dbReference type="GO" id="GO:0008168">
    <property type="term" value="F:methyltransferase activity"/>
    <property type="evidence" value="ECO:0007669"/>
    <property type="project" value="UniProtKB-KW"/>
</dbReference>
<keyword evidence="2" id="KW-0808">Transferase</keyword>
<comment type="caution">
    <text evidence="2">The sequence shown here is derived from an EMBL/GenBank/DDBJ whole genome shotgun (WGS) entry which is preliminary data.</text>
</comment>
<dbReference type="RefSeq" id="WP_229340131.1">
    <property type="nucleotide sequence ID" value="NZ_JAJBZG010000004.1"/>
</dbReference>
<dbReference type="InterPro" id="IPR013217">
    <property type="entry name" value="Methyltransf_12"/>
</dbReference>
<evidence type="ECO:0000259" key="1">
    <source>
        <dbReference type="Pfam" id="PF08242"/>
    </source>
</evidence>
<dbReference type="SUPFAM" id="SSF53335">
    <property type="entry name" value="S-adenosyl-L-methionine-dependent methyltransferases"/>
    <property type="match status" value="1"/>
</dbReference>
<dbReference type="EMBL" id="JAJBZG010000004">
    <property type="protein sequence ID" value="MCB7481314.1"/>
    <property type="molecule type" value="Genomic_DNA"/>
</dbReference>
<organism evidence="2 3">
    <name type="scientific">Christiangramia sediminis</name>
    <dbReference type="NCBI Taxonomy" id="2881336"/>
    <lineage>
        <taxon>Bacteria</taxon>
        <taxon>Pseudomonadati</taxon>
        <taxon>Bacteroidota</taxon>
        <taxon>Flavobacteriia</taxon>
        <taxon>Flavobacteriales</taxon>
        <taxon>Flavobacteriaceae</taxon>
        <taxon>Christiangramia</taxon>
    </lineage>
</organism>
<dbReference type="GO" id="GO:0032259">
    <property type="term" value="P:methylation"/>
    <property type="evidence" value="ECO:0007669"/>
    <property type="project" value="UniProtKB-KW"/>
</dbReference>
<dbReference type="Proteomes" id="UP001139414">
    <property type="component" value="Unassembled WGS sequence"/>
</dbReference>
<dbReference type="Pfam" id="PF08242">
    <property type="entry name" value="Methyltransf_12"/>
    <property type="match status" value="1"/>
</dbReference>
<proteinExistence type="predicted"/>
<dbReference type="CDD" id="cd02440">
    <property type="entry name" value="AdoMet_MTases"/>
    <property type="match status" value="1"/>
</dbReference>
<name>A0A9X1LJ75_9FLAO</name>
<keyword evidence="2" id="KW-0489">Methyltransferase</keyword>
<protein>
    <submittedName>
        <fullName evidence="2">Class I SAM-dependent methyltransferase</fullName>
    </submittedName>
</protein>
<dbReference type="PANTHER" id="PTHR43861">
    <property type="entry name" value="TRANS-ACONITATE 2-METHYLTRANSFERASE-RELATED"/>
    <property type="match status" value="1"/>
</dbReference>
<feature type="domain" description="Methyltransferase type 12" evidence="1">
    <location>
        <begin position="65"/>
        <end position="157"/>
    </location>
</feature>
<dbReference type="InterPro" id="IPR029063">
    <property type="entry name" value="SAM-dependent_MTases_sf"/>
</dbReference>